<evidence type="ECO:0000259" key="2">
    <source>
        <dbReference type="PROSITE" id="PS51918"/>
    </source>
</evidence>
<evidence type="ECO:0000313" key="3">
    <source>
        <dbReference type="EMBL" id="AWB09573.1"/>
    </source>
</evidence>
<organism evidence="3 4">
    <name type="scientific">Thermodesulfobium acidiphilum</name>
    <dbReference type="NCBI Taxonomy" id="1794699"/>
    <lineage>
        <taxon>Bacteria</taxon>
        <taxon>Pseudomonadati</taxon>
        <taxon>Thermodesulfobiota</taxon>
        <taxon>Thermodesulfobiia</taxon>
        <taxon>Thermodesulfobiales</taxon>
        <taxon>Thermodesulfobiaceae</taxon>
        <taxon>Thermodesulfobium</taxon>
    </lineage>
</organism>
<feature type="domain" description="Radical SAM core" evidence="2">
    <location>
        <begin position="14"/>
        <end position="237"/>
    </location>
</feature>
<dbReference type="OrthoDB" id="9808022at2"/>
<sequence length="379" mass="44567">MNKKISFFLDDFELGKDSVLGIYIHIPFCEKRCNYCHFFSRILKPNHIEKFFEALVSEIEYYEKTDRNLFEKSFVDSIYFGGGTPSMVKPFVLKNLIEILGSKFNFKNPEITLEAHPKSFLENYKDKNDVFFNRLSLGIVSFEEKELLNLNRENFGYPALILAKELGIENVNVDLLIGIPGQNLASFKKSLDIICQFDNVRGVSIYPLEADFVESDEKVLELMDYSEEYLDKMGYIRYEIANYAKDGFFCRHNLKYWEYMNFLSFGPSSSSKIGNHRFKRSSNLNSYLEKKFFLEEDIRLSEEDLFFEKIMMGLRLMKGIKISELETQFDKGLVEDFLIKIKKFEELVKIENDMVFLTKKGIIFMNDFLVEIMPDRKVL</sequence>
<dbReference type="KEGG" id="taci:TDSAC_0186"/>
<dbReference type="PROSITE" id="PS51918">
    <property type="entry name" value="RADICAL_SAM"/>
    <property type="match status" value="1"/>
</dbReference>
<dbReference type="GO" id="GO:0005737">
    <property type="term" value="C:cytoplasm"/>
    <property type="evidence" value="ECO:0007669"/>
    <property type="project" value="InterPro"/>
</dbReference>
<dbReference type="SUPFAM" id="SSF102114">
    <property type="entry name" value="Radical SAM enzymes"/>
    <property type="match status" value="1"/>
</dbReference>
<dbReference type="SFLD" id="SFLDG01065">
    <property type="entry name" value="anaerobic_coproporphyrinogen-I"/>
    <property type="match status" value="1"/>
</dbReference>
<dbReference type="InterPro" id="IPR034505">
    <property type="entry name" value="Coproporphyrinogen-III_oxidase"/>
</dbReference>
<dbReference type="Proteomes" id="UP000244792">
    <property type="component" value="Chromosome"/>
</dbReference>
<dbReference type="Pfam" id="PF06969">
    <property type="entry name" value="HemN_C"/>
    <property type="match status" value="1"/>
</dbReference>
<protein>
    <submittedName>
        <fullName evidence="3">Oxygen-independent coproporphyrinogen-3 oxidase</fullName>
    </submittedName>
</protein>
<reference evidence="3 4" key="1">
    <citation type="submission" date="2017-04" db="EMBL/GenBank/DDBJ databases">
        <title>Genomic insights into metabolism of Thermodesulfobium acidiphilum.</title>
        <authorList>
            <person name="Toshchakov S.V."/>
            <person name="Frolov E.N."/>
            <person name="Kublanov I.V."/>
            <person name="Samarov N.I."/>
            <person name="Novikov A."/>
            <person name="Lebedinsky A.V."/>
            <person name="Bonch-Osmolovskaya E.A."/>
            <person name="Chernyh N.A."/>
        </authorList>
    </citation>
    <scope>NUCLEOTIDE SEQUENCE [LARGE SCALE GENOMIC DNA]</scope>
    <source>
        <strain evidence="3 4">3127-1</strain>
    </source>
</reference>
<evidence type="ECO:0000313" key="4">
    <source>
        <dbReference type="Proteomes" id="UP000244792"/>
    </source>
</evidence>
<dbReference type="RefSeq" id="WP_108308045.1">
    <property type="nucleotide sequence ID" value="NZ_CP020921.1"/>
</dbReference>
<evidence type="ECO:0000256" key="1">
    <source>
        <dbReference type="ARBA" id="ARBA00006100"/>
    </source>
</evidence>
<dbReference type="SMART" id="SM00729">
    <property type="entry name" value="Elp3"/>
    <property type="match status" value="1"/>
</dbReference>
<dbReference type="InterPro" id="IPR058240">
    <property type="entry name" value="rSAM_sf"/>
</dbReference>
<dbReference type="PANTHER" id="PTHR13932:SF5">
    <property type="entry name" value="RADICAL S-ADENOSYL METHIONINE DOMAIN-CONTAINING PROTEIN 1, MITOCHONDRIAL"/>
    <property type="match status" value="1"/>
</dbReference>
<gene>
    <name evidence="3" type="ORF">TDSAC_0186</name>
</gene>
<dbReference type="InterPro" id="IPR004559">
    <property type="entry name" value="HemW-like"/>
</dbReference>
<dbReference type="AlphaFoldDB" id="A0A2R4VYF9"/>
<dbReference type="GO" id="GO:0051539">
    <property type="term" value="F:4 iron, 4 sulfur cluster binding"/>
    <property type="evidence" value="ECO:0007669"/>
    <property type="project" value="InterPro"/>
</dbReference>
<proteinExistence type="inferred from homology"/>
<dbReference type="EMBL" id="CP020921">
    <property type="protein sequence ID" value="AWB09573.1"/>
    <property type="molecule type" value="Genomic_DNA"/>
</dbReference>
<accession>A0A2R4VYF9</accession>
<dbReference type="InterPro" id="IPR006638">
    <property type="entry name" value="Elp3/MiaA/NifB-like_rSAM"/>
</dbReference>
<dbReference type="SFLD" id="SFLDS00029">
    <property type="entry name" value="Radical_SAM"/>
    <property type="match status" value="1"/>
</dbReference>
<dbReference type="Pfam" id="PF04055">
    <property type="entry name" value="Radical_SAM"/>
    <property type="match status" value="1"/>
</dbReference>
<dbReference type="GO" id="GO:0004109">
    <property type="term" value="F:coproporphyrinogen oxidase activity"/>
    <property type="evidence" value="ECO:0007669"/>
    <property type="project" value="InterPro"/>
</dbReference>
<dbReference type="InterPro" id="IPR007197">
    <property type="entry name" value="rSAM"/>
</dbReference>
<dbReference type="PANTHER" id="PTHR13932">
    <property type="entry name" value="COPROPORPHYRINIGEN III OXIDASE"/>
    <property type="match status" value="1"/>
</dbReference>
<keyword evidence="4" id="KW-1185">Reference proteome</keyword>
<dbReference type="SFLD" id="SFLDF00562">
    <property type="entry name" value="HemN-like__clustered_with_heat"/>
    <property type="match status" value="1"/>
</dbReference>
<dbReference type="GO" id="GO:0006779">
    <property type="term" value="P:porphyrin-containing compound biosynthetic process"/>
    <property type="evidence" value="ECO:0007669"/>
    <property type="project" value="InterPro"/>
</dbReference>
<name>A0A2R4VYF9_THEAF</name>
<dbReference type="InterPro" id="IPR010723">
    <property type="entry name" value="HemN_C"/>
</dbReference>
<comment type="similarity">
    <text evidence="1">Belongs to the anaerobic coproporphyrinogen-III oxidase family. HemW subfamily.</text>
</comment>